<evidence type="ECO:0000256" key="2">
    <source>
        <dbReference type="ARBA" id="ARBA00022679"/>
    </source>
</evidence>
<gene>
    <name evidence="4" type="ORF">FD03_GL001426</name>
</gene>
<comment type="caution">
    <text evidence="4">The sequence shown here is derived from an EMBL/GenBank/DDBJ whole genome shotgun (WGS) entry which is preliminary data.</text>
</comment>
<feature type="domain" description="Glycosyltransferase 2-like" evidence="3">
    <location>
        <begin position="7"/>
        <end position="173"/>
    </location>
</feature>
<dbReference type="AlphaFoldDB" id="A0A0R1KJ60"/>
<dbReference type="GO" id="GO:0016757">
    <property type="term" value="F:glycosyltransferase activity"/>
    <property type="evidence" value="ECO:0007669"/>
    <property type="project" value="UniProtKB-KW"/>
</dbReference>
<evidence type="ECO:0000259" key="3">
    <source>
        <dbReference type="Pfam" id="PF00535"/>
    </source>
</evidence>
<sequence>MVKNKLSIIMTTYNVASYVVSTLDSLVAQTNKNFELIVVDDCSTDSTLDIIASYEDKYDWISSFPHTNNSGVSAARNTGLQHISGNLVTFIDGDDWLEPGYVDFFLTVFVDTDVDLATCGFFMDTENGKSKVKTDKRQNGLVDRDEAIKQITKISGPIMGYTWNKVYRRSVIEDNSIHFQTDLDLMEDQVFNVEYATVAKKFYLDTLPLYHYVSRKDSITRKFAMENVRDVGVANLRVYKTIRDSRLDKDNREQIE</sequence>
<dbReference type="Gene3D" id="3.90.550.10">
    <property type="entry name" value="Spore Coat Polysaccharide Biosynthesis Protein SpsA, Chain A"/>
    <property type="match status" value="1"/>
</dbReference>
<dbReference type="SUPFAM" id="SSF53448">
    <property type="entry name" value="Nucleotide-diphospho-sugar transferases"/>
    <property type="match status" value="1"/>
</dbReference>
<dbReference type="Pfam" id="PF00535">
    <property type="entry name" value="Glycos_transf_2"/>
    <property type="match status" value="1"/>
</dbReference>
<dbReference type="OrthoDB" id="396512at2"/>
<dbReference type="Proteomes" id="UP000051248">
    <property type="component" value="Unassembled WGS sequence"/>
</dbReference>
<dbReference type="InterPro" id="IPR001173">
    <property type="entry name" value="Glyco_trans_2-like"/>
</dbReference>
<dbReference type="eggNOG" id="COG1216">
    <property type="taxonomic scope" value="Bacteria"/>
</dbReference>
<reference evidence="4 5" key="1">
    <citation type="journal article" date="2015" name="Genome Announc.">
        <title>Expanding the biotechnology potential of lactobacilli through comparative genomics of 213 strains and associated genera.</title>
        <authorList>
            <person name="Sun Z."/>
            <person name="Harris H.M."/>
            <person name="McCann A."/>
            <person name="Guo C."/>
            <person name="Argimon S."/>
            <person name="Zhang W."/>
            <person name="Yang X."/>
            <person name="Jeffery I.B."/>
            <person name="Cooney J.C."/>
            <person name="Kagawa T.F."/>
            <person name="Liu W."/>
            <person name="Song Y."/>
            <person name="Salvetti E."/>
            <person name="Wrobel A."/>
            <person name="Rasinkangas P."/>
            <person name="Parkhill J."/>
            <person name="Rea M.C."/>
            <person name="O'Sullivan O."/>
            <person name="Ritari J."/>
            <person name="Douillard F.P."/>
            <person name="Paul Ross R."/>
            <person name="Yang R."/>
            <person name="Briner A.E."/>
            <person name="Felis G.E."/>
            <person name="de Vos W.M."/>
            <person name="Barrangou R."/>
            <person name="Klaenhammer T.R."/>
            <person name="Caufield P.W."/>
            <person name="Cui Y."/>
            <person name="Zhang H."/>
            <person name="O'Toole P.W."/>
        </authorList>
    </citation>
    <scope>NUCLEOTIDE SEQUENCE [LARGE SCALE GENOMIC DNA]</scope>
    <source>
        <strain evidence="4 5">DSM 19682</strain>
    </source>
</reference>
<dbReference type="CDD" id="cd00761">
    <property type="entry name" value="Glyco_tranf_GTA_type"/>
    <property type="match status" value="1"/>
</dbReference>
<dbReference type="EMBL" id="AZDZ01000019">
    <property type="protein sequence ID" value="KRK79063.1"/>
    <property type="molecule type" value="Genomic_DNA"/>
</dbReference>
<keyword evidence="1" id="KW-0328">Glycosyltransferase</keyword>
<evidence type="ECO:0000313" key="4">
    <source>
        <dbReference type="EMBL" id="KRK79063.1"/>
    </source>
</evidence>
<dbReference type="RefSeq" id="WP_025024962.1">
    <property type="nucleotide sequence ID" value="NZ_AZDZ01000019.1"/>
</dbReference>
<dbReference type="STRING" id="1423775.FD03_GL001426"/>
<organism evidence="4 5">
    <name type="scientific">Companilactobacillus nodensis DSM 19682 = JCM 14932 = NBRC 107160</name>
    <dbReference type="NCBI Taxonomy" id="1423775"/>
    <lineage>
        <taxon>Bacteria</taxon>
        <taxon>Bacillati</taxon>
        <taxon>Bacillota</taxon>
        <taxon>Bacilli</taxon>
        <taxon>Lactobacillales</taxon>
        <taxon>Lactobacillaceae</taxon>
        <taxon>Companilactobacillus</taxon>
    </lineage>
</organism>
<protein>
    <submittedName>
        <fullName evidence="4">Glycosyltransferase-like protein</fullName>
    </submittedName>
</protein>
<evidence type="ECO:0000256" key="1">
    <source>
        <dbReference type="ARBA" id="ARBA00022676"/>
    </source>
</evidence>
<keyword evidence="5" id="KW-1185">Reference proteome</keyword>
<evidence type="ECO:0000313" key="5">
    <source>
        <dbReference type="Proteomes" id="UP000051248"/>
    </source>
</evidence>
<dbReference type="PANTHER" id="PTHR22916:SF51">
    <property type="entry name" value="GLYCOSYLTRANSFERASE EPSH-RELATED"/>
    <property type="match status" value="1"/>
</dbReference>
<proteinExistence type="predicted"/>
<name>A0A0R1KJ60_9LACO</name>
<keyword evidence="2 4" id="KW-0808">Transferase</keyword>
<dbReference type="PANTHER" id="PTHR22916">
    <property type="entry name" value="GLYCOSYLTRANSFERASE"/>
    <property type="match status" value="1"/>
</dbReference>
<dbReference type="InterPro" id="IPR029044">
    <property type="entry name" value="Nucleotide-diphossugar_trans"/>
</dbReference>
<dbReference type="PATRIC" id="fig|1423775.4.peg.1455"/>
<accession>A0A0R1KJ60</accession>